<feature type="coiled-coil region" evidence="1">
    <location>
        <begin position="494"/>
        <end position="521"/>
    </location>
</feature>
<evidence type="ECO:0000259" key="2">
    <source>
        <dbReference type="Pfam" id="PF01968"/>
    </source>
</evidence>
<keyword evidence="6" id="KW-1185">Reference proteome</keyword>
<proteinExistence type="predicted"/>
<dbReference type="PANTHER" id="PTHR11365:SF23">
    <property type="entry name" value="HYPOTHETICAL 5-OXOPROLINASE (EUROFUNG)-RELATED"/>
    <property type="match status" value="1"/>
</dbReference>
<dbReference type="EMBL" id="JWIR02000040">
    <property type="protein sequence ID" value="KKB39631.1"/>
    <property type="molecule type" value="Genomic_DNA"/>
</dbReference>
<dbReference type="GO" id="GO:0017168">
    <property type="term" value="F:5-oxoprolinase (ATP-hydrolyzing) activity"/>
    <property type="evidence" value="ECO:0007669"/>
    <property type="project" value="TreeGrafter"/>
</dbReference>
<dbReference type="GO" id="GO:0005829">
    <property type="term" value="C:cytosol"/>
    <property type="evidence" value="ECO:0007669"/>
    <property type="project" value="TreeGrafter"/>
</dbReference>
<dbReference type="AlphaFoldDB" id="A0A0F5I285"/>
<dbReference type="Pfam" id="PF19278">
    <property type="entry name" value="Hydant_A_C"/>
    <property type="match status" value="1"/>
</dbReference>
<sequence length="696" mass="76471">MSKYRVAVDVGGTFTDVFVFDEETGSIYVTKTSSTPSNPEKGMLDGIAKAKLTGDQITMFSHGTTVGTNALIERKLPKAALVTTKGFRDVTEIRRGTKLDLWDAYNDVAEPYIKRRDRFEVTERVDYSGEILEEVNEAEVRELARVLKRRQVESIAICFMNAYVNGENERRVKEILKEEMPDVYICTSSETLPEIFEHERMSTTIVNAVLGPIVSKYIQVLEGEMKEIGYQGDILVLHSGGGVMTSETVPRYAARLASSGIAAGAIASKYIANMCGFKNAIGLDMGGTSTDISLMYDNDLRITKDWYIEYGYPIGFPSIEILTIGAGGGSLSWIDEGGSLRNGPQSAGAVPGPACYKLGGTEPTNTDANLVLGRLGTSLLDGQMTLDKEASMKAIENTVASKLNYNVHEAADAIIKVANANMCDALRLISVRRGYDPRDFALVAFGGAGALHGAELAKEMEIPNVIIPAHPGVAAAMGCLLVDVRHDVTKTFLADAGSIKKEELEQEFVEMEKEAISLLEEEGIAPENMNLIRYVDMRYVGQWRTLSVTVDRPLHSLENAVERFHQEHEREFAFRDNEKGIEIYGLRVEAVGTVRKPEFNKEEPSGTLEEALKETRDVYFEESGGFVETAVYDRTKIPVLSEFAGPAIIDQLDSTIVVPPGCTAKVDEYRNIIMSFVKGKGEDEREAASTISTLMN</sequence>
<keyword evidence="1" id="KW-0175">Coiled coil</keyword>
<dbReference type="PANTHER" id="PTHR11365">
    <property type="entry name" value="5-OXOPROLINASE RELATED"/>
    <property type="match status" value="1"/>
</dbReference>
<comment type="caution">
    <text evidence="5">The sequence shown here is derived from an EMBL/GenBank/DDBJ whole genome shotgun (WGS) entry which is preliminary data.</text>
</comment>
<evidence type="ECO:0000313" key="5">
    <source>
        <dbReference type="EMBL" id="KKB39631.1"/>
    </source>
</evidence>
<reference evidence="5" key="1">
    <citation type="submission" date="2015-02" db="EMBL/GenBank/DDBJ databases">
        <title>Genome Assembly of Bacillaceae bacterium MTCC 8252.</title>
        <authorList>
            <person name="Verma A."/>
            <person name="Khatri I."/>
            <person name="Mual P."/>
            <person name="Subramanian S."/>
            <person name="Krishnamurthi S."/>
        </authorList>
    </citation>
    <scope>NUCLEOTIDE SEQUENCE [LARGE SCALE GENOMIC DNA]</scope>
    <source>
        <strain evidence="5">MTCC 8252</strain>
    </source>
</reference>
<name>A0A0F5I285_BACTR</name>
<evidence type="ECO:0000313" key="6">
    <source>
        <dbReference type="Proteomes" id="UP000031563"/>
    </source>
</evidence>
<feature type="domain" description="Hydantoinase/oxoprolinase N-terminal" evidence="3">
    <location>
        <begin position="5"/>
        <end position="179"/>
    </location>
</feature>
<dbReference type="InterPro" id="IPR045079">
    <property type="entry name" value="Oxoprolinase-like"/>
</dbReference>
<accession>A0A0F5I285</accession>
<dbReference type="SUPFAM" id="SSF53067">
    <property type="entry name" value="Actin-like ATPase domain"/>
    <property type="match status" value="1"/>
</dbReference>
<dbReference type="InterPro" id="IPR002821">
    <property type="entry name" value="Hydantoinase_A"/>
</dbReference>
<evidence type="ECO:0000259" key="3">
    <source>
        <dbReference type="Pfam" id="PF05378"/>
    </source>
</evidence>
<dbReference type="Proteomes" id="UP000031563">
    <property type="component" value="Unassembled WGS sequence"/>
</dbReference>
<gene>
    <name evidence="5" type="ORF">QY95_02261</name>
</gene>
<organism evidence="5 6">
    <name type="scientific">Bacillus thermotolerans</name>
    <name type="common">Quasibacillus thermotolerans</name>
    <dbReference type="NCBI Taxonomy" id="1221996"/>
    <lineage>
        <taxon>Bacteria</taxon>
        <taxon>Bacillati</taxon>
        <taxon>Bacillota</taxon>
        <taxon>Bacilli</taxon>
        <taxon>Bacillales</taxon>
        <taxon>Bacillaceae</taxon>
        <taxon>Bacillus</taxon>
    </lineage>
</organism>
<feature type="domain" description="Hydantoinase A/oxoprolinase" evidence="2">
    <location>
        <begin position="200"/>
        <end position="487"/>
    </location>
</feature>
<dbReference type="RefSeq" id="WP_046128427.1">
    <property type="nucleotide sequence ID" value="NZ_JWIQ02000005.1"/>
</dbReference>
<feature type="domain" description="Acetophenone carboxylase-like C-terminal" evidence="4">
    <location>
        <begin position="501"/>
        <end position="670"/>
    </location>
</feature>
<evidence type="ECO:0000259" key="4">
    <source>
        <dbReference type="Pfam" id="PF19278"/>
    </source>
</evidence>
<dbReference type="InterPro" id="IPR049517">
    <property type="entry name" value="ACX-like_C"/>
</dbReference>
<dbReference type="InterPro" id="IPR008040">
    <property type="entry name" value="Hydant_A_N"/>
</dbReference>
<dbReference type="Pfam" id="PF05378">
    <property type="entry name" value="Hydant_A_N"/>
    <property type="match status" value="1"/>
</dbReference>
<dbReference type="GO" id="GO:0006749">
    <property type="term" value="P:glutathione metabolic process"/>
    <property type="evidence" value="ECO:0007669"/>
    <property type="project" value="TreeGrafter"/>
</dbReference>
<protein>
    <submittedName>
        <fullName evidence="5">N-methylhydantoinase A</fullName>
    </submittedName>
</protein>
<dbReference type="STRING" id="1221996.QY95_02261"/>
<dbReference type="OrthoDB" id="9768323at2"/>
<dbReference type="Pfam" id="PF01968">
    <property type="entry name" value="Hydantoinase_A"/>
    <property type="match status" value="1"/>
</dbReference>
<evidence type="ECO:0000256" key="1">
    <source>
        <dbReference type="SAM" id="Coils"/>
    </source>
</evidence>
<dbReference type="InterPro" id="IPR043129">
    <property type="entry name" value="ATPase_NBD"/>
</dbReference>